<reference evidence="3 4" key="1">
    <citation type="submission" date="2018-06" db="EMBL/GenBank/DDBJ databases">
        <title>Genomic Encyclopedia of Archaeal and Bacterial Type Strains, Phase II (KMG-II): from individual species to whole genera.</title>
        <authorList>
            <person name="Goeker M."/>
        </authorList>
    </citation>
    <scope>NUCLEOTIDE SEQUENCE [LARGE SCALE GENOMIC DNA]</scope>
    <source>
        <strain evidence="3 4">DSM 22009</strain>
    </source>
</reference>
<name>A0A2W7NHF5_9RHOB</name>
<evidence type="ECO:0000313" key="4">
    <source>
        <dbReference type="Proteomes" id="UP000248916"/>
    </source>
</evidence>
<keyword evidence="1" id="KW-0732">Signal</keyword>
<protein>
    <submittedName>
        <fullName evidence="3">Uncharacterized protein YecT (DUF1311 family)</fullName>
    </submittedName>
</protein>
<feature type="chain" id="PRO_5015839907" evidence="1">
    <location>
        <begin position="18"/>
        <end position="164"/>
    </location>
</feature>
<proteinExistence type="predicted"/>
<evidence type="ECO:0000259" key="2">
    <source>
        <dbReference type="Pfam" id="PF07007"/>
    </source>
</evidence>
<evidence type="ECO:0000256" key="1">
    <source>
        <dbReference type="SAM" id="SignalP"/>
    </source>
</evidence>
<dbReference type="EMBL" id="QKZL01000004">
    <property type="protein sequence ID" value="PZX17647.1"/>
    <property type="molecule type" value="Genomic_DNA"/>
</dbReference>
<evidence type="ECO:0000313" key="3">
    <source>
        <dbReference type="EMBL" id="PZX17647.1"/>
    </source>
</evidence>
<dbReference type="Proteomes" id="UP000248916">
    <property type="component" value="Unassembled WGS sequence"/>
</dbReference>
<feature type="domain" description="Lysozyme inhibitor LprI-like N-terminal" evidence="2">
    <location>
        <begin position="53"/>
        <end position="156"/>
    </location>
</feature>
<dbReference type="InterPro" id="IPR009739">
    <property type="entry name" value="LprI-like_N"/>
</dbReference>
<dbReference type="Gene3D" id="1.20.1270.180">
    <property type="match status" value="1"/>
</dbReference>
<dbReference type="OrthoDB" id="7340239at2"/>
<sequence>MKAVLPILAILAGPASAQESLPVLDLGRIEACFDAAPPESGLPACLGNAANACMEASSDGETTAGSANCVAAETGVWEALMNEEYRSTRSFLGDLDQDGAPAGARADALGSAQRTWLAFRDAECGLRYLRWQDGTIRSVIFASCMLDLTAERALALRDMRESSD</sequence>
<dbReference type="RefSeq" id="WP_111536534.1">
    <property type="nucleotide sequence ID" value="NZ_QKZL01000004.1"/>
</dbReference>
<gene>
    <name evidence="3" type="ORF">LX81_01372</name>
</gene>
<organism evidence="3 4">
    <name type="scientific">Palleronia aestuarii</name>
    <dbReference type="NCBI Taxonomy" id="568105"/>
    <lineage>
        <taxon>Bacteria</taxon>
        <taxon>Pseudomonadati</taxon>
        <taxon>Pseudomonadota</taxon>
        <taxon>Alphaproteobacteria</taxon>
        <taxon>Rhodobacterales</taxon>
        <taxon>Roseobacteraceae</taxon>
        <taxon>Palleronia</taxon>
    </lineage>
</organism>
<dbReference type="AlphaFoldDB" id="A0A2W7NHF5"/>
<keyword evidence="4" id="KW-1185">Reference proteome</keyword>
<accession>A0A2W7NHF5</accession>
<comment type="caution">
    <text evidence="3">The sequence shown here is derived from an EMBL/GenBank/DDBJ whole genome shotgun (WGS) entry which is preliminary data.</text>
</comment>
<feature type="signal peptide" evidence="1">
    <location>
        <begin position="1"/>
        <end position="17"/>
    </location>
</feature>
<dbReference type="Pfam" id="PF07007">
    <property type="entry name" value="LprI"/>
    <property type="match status" value="1"/>
</dbReference>